<evidence type="ECO:0000256" key="1">
    <source>
        <dbReference type="SAM" id="MobiDB-lite"/>
    </source>
</evidence>
<evidence type="ECO:0000313" key="4">
    <source>
        <dbReference type="Proteomes" id="UP001061958"/>
    </source>
</evidence>
<dbReference type="Proteomes" id="UP001061958">
    <property type="component" value="Unassembled WGS sequence"/>
</dbReference>
<dbReference type="EMBL" id="BQMJ01000056">
    <property type="protein sequence ID" value="GJQ14555.1"/>
    <property type="molecule type" value="Genomic_DNA"/>
</dbReference>
<name>A0A9C7Q1Y4_9RHOD</name>
<feature type="compositionally biased region" description="Polar residues" evidence="1">
    <location>
        <begin position="16"/>
        <end position="25"/>
    </location>
</feature>
<accession>A0A9C7Q1Y4</accession>
<reference evidence="3" key="1">
    <citation type="journal article" date="2022" name="Proc. Natl. Acad. Sci. U.S.A.">
        <title>Life cycle and functional genomics of the unicellular red alga Galdieria for elucidating algal and plant evolution and industrial use.</title>
        <authorList>
            <person name="Hirooka S."/>
            <person name="Itabashi T."/>
            <person name="Ichinose T.M."/>
            <person name="Onuma R."/>
            <person name="Fujiwara T."/>
            <person name="Yamashita S."/>
            <person name="Jong L.W."/>
            <person name="Tomita R."/>
            <person name="Iwane A.H."/>
            <person name="Miyagishima S.Y."/>
        </authorList>
    </citation>
    <scope>NUCLEOTIDE SEQUENCE</scope>
    <source>
        <strain evidence="3">NBRC 102759</strain>
    </source>
</reference>
<gene>
    <name evidence="3" type="ORF">GpartN1_g6346.t1</name>
</gene>
<keyword evidence="2" id="KW-1133">Transmembrane helix</keyword>
<sequence>MDIRLESSPSVPRRNLCSSHSDSHGQYTWSKIPIPTFVSFFFLQRQKGVDAHLRTKRNCSWLGTRRVQSASKPFSNILVKRASLLAAVDIETTVTSVNYGQIFLGGISIAVGSLLAAMITGLIANSNYDKLEKEILEDEEQ</sequence>
<dbReference type="AlphaFoldDB" id="A0A9C7Q1Y4"/>
<protein>
    <submittedName>
        <fullName evidence="3">Uncharacterized protein</fullName>
    </submittedName>
</protein>
<reference evidence="3" key="2">
    <citation type="submission" date="2022-01" db="EMBL/GenBank/DDBJ databases">
        <authorList>
            <person name="Hirooka S."/>
            <person name="Miyagishima S.Y."/>
        </authorList>
    </citation>
    <scope>NUCLEOTIDE SEQUENCE</scope>
    <source>
        <strain evidence="3">NBRC 102759</strain>
    </source>
</reference>
<dbReference type="OrthoDB" id="10427806at2759"/>
<comment type="caution">
    <text evidence="3">The sequence shown here is derived from an EMBL/GenBank/DDBJ whole genome shotgun (WGS) entry which is preliminary data.</text>
</comment>
<feature type="region of interest" description="Disordered" evidence="1">
    <location>
        <begin position="1"/>
        <end position="25"/>
    </location>
</feature>
<keyword evidence="2" id="KW-0472">Membrane</keyword>
<keyword evidence="4" id="KW-1185">Reference proteome</keyword>
<feature type="transmembrane region" description="Helical" evidence="2">
    <location>
        <begin position="102"/>
        <end position="124"/>
    </location>
</feature>
<proteinExistence type="predicted"/>
<evidence type="ECO:0000313" key="3">
    <source>
        <dbReference type="EMBL" id="GJQ14555.1"/>
    </source>
</evidence>
<keyword evidence="2" id="KW-0812">Transmembrane</keyword>
<evidence type="ECO:0000256" key="2">
    <source>
        <dbReference type="SAM" id="Phobius"/>
    </source>
</evidence>
<organism evidence="3 4">
    <name type="scientific">Galdieria partita</name>
    <dbReference type="NCBI Taxonomy" id="83374"/>
    <lineage>
        <taxon>Eukaryota</taxon>
        <taxon>Rhodophyta</taxon>
        <taxon>Bangiophyceae</taxon>
        <taxon>Galdieriales</taxon>
        <taxon>Galdieriaceae</taxon>
        <taxon>Galdieria</taxon>
    </lineage>
</organism>